<proteinExistence type="predicted"/>
<organism evidence="1">
    <name type="scientific">marine sediment metagenome</name>
    <dbReference type="NCBI Taxonomy" id="412755"/>
    <lineage>
        <taxon>unclassified sequences</taxon>
        <taxon>metagenomes</taxon>
        <taxon>ecological metagenomes</taxon>
    </lineage>
</organism>
<protein>
    <submittedName>
        <fullName evidence="1">Uncharacterized protein</fullName>
    </submittedName>
</protein>
<sequence length="112" mass="12566">MSVMFYEQSEAESQTTEPTWQDKLVIIKTIDHEASYLIWYHAELAGELTNKAIGARVTLDGDEIGRVAYIPSADTDWHLLSGYKGKNIAAGEHTLKIQFAVEHSSQTATIRR</sequence>
<reference evidence="1" key="1">
    <citation type="journal article" date="2014" name="Front. Microbiol.">
        <title>High frequency of phylogenetically diverse reductive dehalogenase-homologous genes in deep subseafloor sedimentary metagenomes.</title>
        <authorList>
            <person name="Kawai M."/>
            <person name="Futagami T."/>
            <person name="Toyoda A."/>
            <person name="Takaki Y."/>
            <person name="Nishi S."/>
            <person name="Hori S."/>
            <person name="Arai W."/>
            <person name="Tsubouchi T."/>
            <person name="Morono Y."/>
            <person name="Uchiyama I."/>
            <person name="Ito T."/>
            <person name="Fujiyama A."/>
            <person name="Inagaki F."/>
            <person name="Takami H."/>
        </authorList>
    </citation>
    <scope>NUCLEOTIDE SEQUENCE</scope>
    <source>
        <strain evidence="1">Expedition CK06-06</strain>
    </source>
</reference>
<comment type="caution">
    <text evidence="1">The sequence shown here is derived from an EMBL/GenBank/DDBJ whole genome shotgun (WGS) entry which is preliminary data.</text>
</comment>
<evidence type="ECO:0000313" key="1">
    <source>
        <dbReference type="EMBL" id="GAF83327.1"/>
    </source>
</evidence>
<dbReference type="EMBL" id="BARS01004781">
    <property type="protein sequence ID" value="GAF83327.1"/>
    <property type="molecule type" value="Genomic_DNA"/>
</dbReference>
<accession>X0T564</accession>
<gene>
    <name evidence="1" type="ORF">S01H1_09347</name>
</gene>
<dbReference type="AlphaFoldDB" id="X0T564"/>
<feature type="non-terminal residue" evidence="1">
    <location>
        <position position="112"/>
    </location>
</feature>
<name>X0T564_9ZZZZ</name>